<reference evidence="2" key="2">
    <citation type="submission" date="2018-05" db="EMBL/GenBank/DDBJ databases">
        <title>OpunRS2 (Oryza punctata Reference Sequence Version 2).</title>
        <authorList>
            <person name="Zhang J."/>
            <person name="Kudrna D."/>
            <person name="Lee S."/>
            <person name="Talag J."/>
            <person name="Welchert J."/>
            <person name="Wing R.A."/>
        </authorList>
    </citation>
    <scope>NUCLEOTIDE SEQUENCE [LARGE SCALE GENOMIC DNA]</scope>
</reference>
<dbReference type="Gramene" id="OPUNC01G31830.1">
    <property type="protein sequence ID" value="OPUNC01G31830.1"/>
    <property type="gene ID" value="OPUNC01G31830"/>
</dbReference>
<dbReference type="OMA" id="ASKWRMR"/>
<evidence type="ECO:0000313" key="2">
    <source>
        <dbReference type="EnsemblPlants" id="OPUNC01G31830.1"/>
    </source>
</evidence>
<reference evidence="2" key="1">
    <citation type="submission" date="2015-04" db="UniProtKB">
        <authorList>
            <consortium name="EnsemblPlants"/>
        </authorList>
    </citation>
    <scope>IDENTIFICATION</scope>
</reference>
<evidence type="ECO:0000256" key="1">
    <source>
        <dbReference type="SAM" id="MobiDB-lite"/>
    </source>
</evidence>
<dbReference type="HOGENOM" id="CLU_2240959_0_0_1"/>
<proteinExistence type="predicted"/>
<protein>
    <submittedName>
        <fullName evidence="2">Uncharacterized protein</fullName>
    </submittedName>
</protein>
<feature type="region of interest" description="Disordered" evidence="1">
    <location>
        <begin position="81"/>
        <end position="105"/>
    </location>
</feature>
<dbReference type="AlphaFoldDB" id="A0A0E0JPE4"/>
<organism evidence="2">
    <name type="scientific">Oryza punctata</name>
    <name type="common">Red rice</name>
    <dbReference type="NCBI Taxonomy" id="4537"/>
    <lineage>
        <taxon>Eukaryota</taxon>
        <taxon>Viridiplantae</taxon>
        <taxon>Streptophyta</taxon>
        <taxon>Embryophyta</taxon>
        <taxon>Tracheophyta</taxon>
        <taxon>Spermatophyta</taxon>
        <taxon>Magnoliopsida</taxon>
        <taxon>Liliopsida</taxon>
        <taxon>Poales</taxon>
        <taxon>Poaceae</taxon>
        <taxon>BOP clade</taxon>
        <taxon>Oryzoideae</taxon>
        <taxon>Oryzeae</taxon>
        <taxon>Oryzinae</taxon>
        <taxon>Oryza</taxon>
    </lineage>
</organism>
<feature type="compositionally biased region" description="Low complexity" evidence="1">
    <location>
        <begin position="93"/>
        <end position="105"/>
    </location>
</feature>
<dbReference type="Proteomes" id="UP000026962">
    <property type="component" value="Chromosome 1"/>
</dbReference>
<keyword evidence="3" id="KW-1185">Reference proteome</keyword>
<name>A0A0E0JPE4_ORYPU</name>
<evidence type="ECO:0000313" key="3">
    <source>
        <dbReference type="Proteomes" id="UP000026962"/>
    </source>
</evidence>
<feature type="region of interest" description="Disordered" evidence="1">
    <location>
        <begin position="1"/>
        <end position="65"/>
    </location>
</feature>
<feature type="compositionally biased region" description="Basic residues" evidence="1">
    <location>
        <begin position="8"/>
        <end position="20"/>
    </location>
</feature>
<dbReference type="EnsemblPlants" id="OPUNC01G31830.1">
    <property type="protein sequence ID" value="OPUNC01G31830.1"/>
    <property type="gene ID" value="OPUNC01G31830"/>
</dbReference>
<sequence>MGNGSGARRVRITGRRKAVKMRMGPPAVRLPRTPRKTPRSKSAMRDAGTKRLSHGCGTSHIPLPRSFSSALCTRSRKSTYGRSVVNTVPGMKSSSPSSASTSLKK</sequence>
<accession>A0A0E0JPE4</accession>